<feature type="region of interest" description="Disordered" evidence="1">
    <location>
        <begin position="1"/>
        <end position="76"/>
    </location>
</feature>
<name>A0AAD4JSU8_9MUSC</name>
<keyword evidence="3" id="KW-1185">Reference proteome</keyword>
<reference evidence="2" key="1">
    <citation type="journal article" date="2021" name="Mol. Ecol. Resour.">
        <title>Phylogenomic analyses of the genus Drosophila reveals genomic signals of climate adaptation.</title>
        <authorList>
            <person name="Li F."/>
            <person name="Rane R.V."/>
            <person name="Luria V."/>
            <person name="Xiong Z."/>
            <person name="Chen J."/>
            <person name="Li Z."/>
            <person name="Catullo R.A."/>
            <person name="Griffin P.C."/>
            <person name="Schiffer M."/>
            <person name="Pearce S."/>
            <person name="Lee S.F."/>
            <person name="McElroy K."/>
            <person name="Stocker A."/>
            <person name="Shirriffs J."/>
            <person name="Cockerell F."/>
            <person name="Coppin C."/>
            <person name="Sgro C.M."/>
            <person name="Karger A."/>
            <person name="Cain J.W."/>
            <person name="Weber J.A."/>
            <person name="Santpere G."/>
            <person name="Kirschner M.W."/>
            <person name="Hoffmann A.A."/>
            <person name="Oakeshott J.G."/>
            <person name="Zhang G."/>
        </authorList>
    </citation>
    <scope>NUCLEOTIDE SEQUENCE</scope>
    <source>
        <strain evidence="2">BGI-SZ-2011g</strain>
    </source>
</reference>
<gene>
    <name evidence="2" type="ORF">KR093_003371</name>
</gene>
<accession>A0AAD4JSU8</accession>
<dbReference type="EMBL" id="JAJJHW010003409">
    <property type="protein sequence ID" value="KAH8358935.1"/>
    <property type="molecule type" value="Genomic_DNA"/>
</dbReference>
<evidence type="ECO:0000256" key="1">
    <source>
        <dbReference type="SAM" id="MobiDB-lite"/>
    </source>
</evidence>
<protein>
    <submittedName>
        <fullName evidence="2">Uncharacterized protein</fullName>
    </submittedName>
</protein>
<feature type="non-terminal residue" evidence="2">
    <location>
        <position position="1"/>
    </location>
</feature>
<dbReference type="Proteomes" id="UP001200034">
    <property type="component" value="Unassembled WGS sequence"/>
</dbReference>
<evidence type="ECO:0000313" key="3">
    <source>
        <dbReference type="Proteomes" id="UP001200034"/>
    </source>
</evidence>
<organism evidence="2 3">
    <name type="scientific">Drosophila rubida</name>
    <dbReference type="NCBI Taxonomy" id="30044"/>
    <lineage>
        <taxon>Eukaryota</taxon>
        <taxon>Metazoa</taxon>
        <taxon>Ecdysozoa</taxon>
        <taxon>Arthropoda</taxon>
        <taxon>Hexapoda</taxon>
        <taxon>Insecta</taxon>
        <taxon>Pterygota</taxon>
        <taxon>Neoptera</taxon>
        <taxon>Endopterygota</taxon>
        <taxon>Diptera</taxon>
        <taxon>Brachycera</taxon>
        <taxon>Muscomorpha</taxon>
        <taxon>Ephydroidea</taxon>
        <taxon>Drosophilidae</taxon>
        <taxon>Drosophila</taxon>
    </lineage>
</organism>
<proteinExistence type="predicted"/>
<feature type="compositionally biased region" description="Low complexity" evidence="1">
    <location>
        <begin position="1"/>
        <end position="70"/>
    </location>
</feature>
<comment type="caution">
    <text evidence="2">The sequence shown here is derived from an EMBL/GenBank/DDBJ whole genome shotgun (WGS) entry which is preliminary data.</text>
</comment>
<dbReference type="AlphaFoldDB" id="A0AAD4JSU8"/>
<evidence type="ECO:0000313" key="2">
    <source>
        <dbReference type="EMBL" id="KAH8358935.1"/>
    </source>
</evidence>
<sequence length="343" mass="38026">PTTTEEPTTTTTEATTTTTEEPTTTTTEEPTTTTTEEPTTTTTEEPTTTTTEEPTTTTTEEPTTTTTTSEEPIDAPAEQVRCPHGSIFMNEQCRKIICTQGEYHEGRCLSPACPVGTVWRNKQCLEPGYITTILEIDNVIRNSHSYRTNTENIHHVEYETVKPYDPSIDFSSDTTTSKTIIEHSTTSSPPTAPLTKEPYPGDVPSDGCCLVKSPRFCRPYPPTWVCFNHHKKICDPRICTRPTIYLKPPQVVEFSNPPLLVIPPNPPLSACATPDCEESDKLNCSGCAQGHRETCSEGCYNYFCPDANCEVKKSEEFCALYPGGFGCNPLHGCIWDWCTEKCH</sequence>